<proteinExistence type="predicted"/>
<dbReference type="Proteomes" id="UP000191691">
    <property type="component" value="Unassembled WGS sequence"/>
</dbReference>
<comment type="caution">
    <text evidence="1">The sequence shown here is derived from an EMBL/GenBank/DDBJ whole genome shotgun (WGS) entry which is preliminary data.</text>
</comment>
<sequence>MKADYNDIYNQQD</sequence>
<name>A0A1V6X132_PENNA</name>
<protein>
    <submittedName>
        <fullName evidence="1">Uncharacterized protein</fullName>
    </submittedName>
</protein>
<keyword evidence="2" id="KW-1185">Reference proteome</keyword>
<feature type="non-terminal residue" evidence="1">
    <location>
        <position position="13"/>
    </location>
</feature>
<evidence type="ECO:0000313" key="1">
    <source>
        <dbReference type="EMBL" id="OQE68841.1"/>
    </source>
</evidence>
<reference evidence="2" key="1">
    <citation type="journal article" date="2017" name="Nat. Microbiol.">
        <title>Global analysis of biosynthetic gene clusters reveals vast potential of secondary metabolite production in Penicillium species.</title>
        <authorList>
            <person name="Nielsen J.C."/>
            <person name="Grijseels S."/>
            <person name="Prigent S."/>
            <person name="Ji B."/>
            <person name="Dainat J."/>
            <person name="Nielsen K.F."/>
            <person name="Frisvad J.C."/>
            <person name="Workman M."/>
            <person name="Nielsen J."/>
        </authorList>
    </citation>
    <scope>NUCLEOTIDE SEQUENCE [LARGE SCALE GENOMIC DNA]</scope>
    <source>
        <strain evidence="2">IBT 13039</strain>
    </source>
</reference>
<evidence type="ECO:0000313" key="2">
    <source>
        <dbReference type="Proteomes" id="UP000191691"/>
    </source>
</evidence>
<accession>A0A1V6X132</accession>
<organism evidence="1 2">
    <name type="scientific">Penicillium nalgiovense</name>
    <dbReference type="NCBI Taxonomy" id="60175"/>
    <lineage>
        <taxon>Eukaryota</taxon>
        <taxon>Fungi</taxon>
        <taxon>Dikarya</taxon>
        <taxon>Ascomycota</taxon>
        <taxon>Pezizomycotina</taxon>
        <taxon>Eurotiomycetes</taxon>
        <taxon>Eurotiomycetidae</taxon>
        <taxon>Eurotiales</taxon>
        <taxon>Aspergillaceae</taxon>
        <taxon>Penicillium</taxon>
    </lineage>
</organism>
<dbReference type="EMBL" id="MOOB01000143">
    <property type="protein sequence ID" value="OQE68841.1"/>
    <property type="molecule type" value="Genomic_DNA"/>
</dbReference>
<gene>
    <name evidence="1" type="ORF">PENNAL_c0143G09703</name>
</gene>